<evidence type="ECO:0000256" key="1">
    <source>
        <dbReference type="ARBA" id="ARBA00022737"/>
    </source>
</evidence>
<name>A0A8C4Q7G6_EPTBU</name>
<organism evidence="4 5">
    <name type="scientific">Eptatretus burgeri</name>
    <name type="common">Inshore hagfish</name>
    <dbReference type="NCBI Taxonomy" id="7764"/>
    <lineage>
        <taxon>Eukaryota</taxon>
        <taxon>Metazoa</taxon>
        <taxon>Chordata</taxon>
        <taxon>Craniata</taxon>
        <taxon>Vertebrata</taxon>
        <taxon>Cyclostomata</taxon>
        <taxon>Myxini</taxon>
        <taxon>Myxiniformes</taxon>
        <taxon>Myxinidae</taxon>
        <taxon>Eptatretinae</taxon>
        <taxon>Eptatretus</taxon>
    </lineage>
</organism>
<protein>
    <submittedName>
        <fullName evidence="4">Uncharacterized protein</fullName>
    </submittedName>
</protein>
<keyword evidence="3" id="KW-0175">Coiled coil</keyword>
<keyword evidence="2" id="KW-0009">Actin-binding</keyword>
<feature type="coiled-coil region" evidence="3">
    <location>
        <begin position="244"/>
        <end position="278"/>
    </location>
</feature>
<dbReference type="SUPFAM" id="SSF46966">
    <property type="entry name" value="Spectrin repeat"/>
    <property type="match status" value="4"/>
</dbReference>
<dbReference type="Ensembl" id="ENSEBUT00000011461.1">
    <property type="protein sequence ID" value="ENSEBUP00000010905.1"/>
    <property type="gene ID" value="ENSEBUG00000007009.1"/>
</dbReference>
<dbReference type="Pfam" id="PF00435">
    <property type="entry name" value="Spectrin"/>
    <property type="match status" value="4"/>
</dbReference>
<evidence type="ECO:0000313" key="5">
    <source>
        <dbReference type="Proteomes" id="UP000694388"/>
    </source>
</evidence>
<dbReference type="Gene3D" id="1.20.58.60">
    <property type="match status" value="3"/>
</dbReference>
<dbReference type="PANTHER" id="PTHR11915">
    <property type="entry name" value="SPECTRIN/FILAMIN RELATED CYTOSKELETAL PROTEIN"/>
    <property type="match status" value="1"/>
</dbReference>
<dbReference type="GeneTree" id="ENSGT00940000161549"/>
<sequence length="444" mass="51156">MLLKRFNELKSGINARKKAFVTCHKKAEELLQKCHTRRKEIYALQKELRETWDRMLELEQKRGEMLQQAEEAHNYLRSLDDALLQIQEKEAGIPNELGRDLRTSQEQLRRIEGMENETVLMEQLQELMEQGQNVLQDCPDGLQASVVSRREAVTQAWTTLDKVLDQQKRRLQRSCMHHLFLSKVLDYSLWAGAALRGLQARESGHGSQHLQMEQIEAEITAHTPDFGAAVQFGEELLTDNHSDNSQVKQKLMMMHELKKQLQREFDAKRNWLEQMSKEQSFLRDVEQAERLVASQEARLQATVPESPEGLESASRRLETSAKVLTAQEDKVQALINLAELLGSGEFTRRATALKQRQSRVLDHLATKREELELARLMLQFNRDCHELASWIEDMGKRMTDGSGKGAHDLQEKMKLLQRHQGFQADVQAHADMVHDITEVCFASC</sequence>
<accession>A0A8C4Q7G6</accession>
<dbReference type="AlphaFoldDB" id="A0A8C4Q7G6"/>
<dbReference type="Proteomes" id="UP000694388">
    <property type="component" value="Unplaced"/>
</dbReference>
<reference evidence="4" key="1">
    <citation type="submission" date="2025-08" db="UniProtKB">
        <authorList>
            <consortium name="Ensembl"/>
        </authorList>
    </citation>
    <scope>IDENTIFICATION</scope>
</reference>
<keyword evidence="1" id="KW-0677">Repeat</keyword>
<keyword evidence="5" id="KW-1185">Reference proteome</keyword>
<dbReference type="GO" id="GO:0003779">
    <property type="term" value="F:actin binding"/>
    <property type="evidence" value="ECO:0007669"/>
    <property type="project" value="UniProtKB-KW"/>
</dbReference>
<evidence type="ECO:0000256" key="3">
    <source>
        <dbReference type="SAM" id="Coils"/>
    </source>
</evidence>
<evidence type="ECO:0000256" key="2">
    <source>
        <dbReference type="ARBA" id="ARBA00023203"/>
    </source>
</evidence>
<dbReference type="SMART" id="SM00150">
    <property type="entry name" value="SPEC"/>
    <property type="match status" value="3"/>
</dbReference>
<dbReference type="InterPro" id="IPR018159">
    <property type="entry name" value="Spectrin/alpha-actinin"/>
</dbReference>
<dbReference type="CDD" id="cd00176">
    <property type="entry name" value="SPEC"/>
    <property type="match status" value="2"/>
</dbReference>
<proteinExistence type="predicted"/>
<reference evidence="4" key="2">
    <citation type="submission" date="2025-09" db="UniProtKB">
        <authorList>
            <consortium name="Ensembl"/>
        </authorList>
    </citation>
    <scope>IDENTIFICATION</scope>
</reference>
<evidence type="ECO:0000313" key="4">
    <source>
        <dbReference type="Ensembl" id="ENSEBUP00000010905.1"/>
    </source>
</evidence>
<dbReference type="InterPro" id="IPR002017">
    <property type="entry name" value="Spectrin_repeat"/>
</dbReference>